<dbReference type="AlphaFoldDB" id="A0A8K0CXZ5"/>
<comment type="caution">
    <text evidence="3">The sequence shown here is derived from an EMBL/GenBank/DDBJ whole genome shotgun (WGS) entry which is preliminary data.</text>
</comment>
<gene>
    <name evidence="3" type="ORF">ILUMI_11699</name>
</gene>
<dbReference type="Proteomes" id="UP000801492">
    <property type="component" value="Unassembled WGS sequence"/>
</dbReference>
<dbReference type="InterPro" id="IPR001878">
    <property type="entry name" value="Znf_CCHC"/>
</dbReference>
<dbReference type="OrthoDB" id="413361at2759"/>
<protein>
    <recommendedName>
        <fullName evidence="2">CCHC-type domain-containing protein</fullName>
    </recommendedName>
</protein>
<evidence type="ECO:0000256" key="1">
    <source>
        <dbReference type="PROSITE-ProRule" id="PRU00047"/>
    </source>
</evidence>
<dbReference type="SUPFAM" id="SSF57756">
    <property type="entry name" value="Retrovirus zinc finger-like domains"/>
    <property type="match status" value="1"/>
</dbReference>
<dbReference type="Gene3D" id="3.30.420.10">
    <property type="entry name" value="Ribonuclease H-like superfamily/Ribonuclease H"/>
    <property type="match status" value="1"/>
</dbReference>
<keyword evidence="4" id="KW-1185">Reference proteome</keyword>
<dbReference type="GO" id="GO:0008270">
    <property type="term" value="F:zinc ion binding"/>
    <property type="evidence" value="ECO:0007669"/>
    <property type="project" value="UniProtKB-KW"/>
</dbReference>
<keyword evidence="1" id="KW-0479">Metal-binding</keyword>
<evidence type="ECO:0000313" key="4">
    <source>
        <dbReference type="Proteomes" id="UP000801492"/>
    </source>
</evidence>
<reference evidence="3" key="1">
    <citation type="submission" date="2019-08" db="EMBL/GenBank/DDBJ databases">
        <title>The genome of the North American firefly Photinus pyralis.</title>
        <authorList>
            <consortium name="Photinus pyralis genome working group"/>
            <person name="Fallon T.R."/>
            <person name="Sander Lower S.E."/>
            <person name="Weng J.-K."/>
        </authorList>
    </citation>
    <scope>NUCLEOTIDE SEQUENCE</scope>
    <source>
        <strain evidence="3">TRF0915ILg1</strain>
        <tissue evidence="3">Whole body</tissue>
    </source>
</reference>
<organism evidence="3 4">
    <name type="scientific">Ignelater luminosus</name>
    <name type="common">Cucubano</name>
    <name type="synonym">Pyrophorus luminosus</name>
    <dbReference type="NCBI Taxonomy" id="2038154"/>
    <lineage>
        <taxon>Eukaryota</taxon>
        <taxon>Metazoa</taxon>
        <taxon>Ecdysozoa</taxon>
        <taxon>Arthropoda</taxon>
        <taxon>Hexapoda</taxon>
        <taxon>Insecta</taxon>
        <taxon>Pterygota</taxon>
        <taxon>Neoptera</taxon>
        <taxon>Endopterygota</taxon>
        <taxon>Coleoptera</taxon>
        <taxon>Polyphaga</taxon>
        <taxon>Elateriformia</taxon>
        <taxon>Elateroidea</taxon>
        <taxon>Elateridae</taxon>
        <taxon>Agrypninae</taxon>
        <taxon>Pyrophorini</taxon>
        <taxon>Ignelater</taxon>
    </lineage>
</organism>
<keyword evidence="1" id="KW-0862">Zinc</keyword>
<proteinExistence type="predicted"/>
<feature type="domain" description="CCHC-type" evidence="2">
    <location>
        <begin position="73"/>
        <end position="86"/>
    </location>
</feature>
<accession>A0A8K0CXZ5</accession>
<dbReference type="InterPro" id="IPR012337">
    <property type="entry name" value="RNaseH-like_sf"/>
</dbReference>
<dbReference type="Gene3D" id="4.10.60.10">
    <property type="entry name" value="Zinc finger, CCHC-type"/>
    <property type="match status" value="1"/>
</dbReference>
<dbReference type="PROSITE" id="PS50158">
    <property type="entry name" value="ZF_CCHC"/>
    <property type="match status" value="1"/>
</dbReference>
<dbReference type="PANTHER" id="PTHR42648">
    <property type="entry name" value="TRANSPOSASE, PUTATIVE-RELATED"/>
    <property type="match status" value="1"/>
</dbReference>
<dbReference type="InterPro" id="IPR036397">
    <property type="entry name" value="RNaseH_sf"/>
</dbReference>
<sequence>MSTLSTEYFEFKSMWESVPLDEKMINYLTKRLHLIEMRISDNKNELTALLVVTYKHNSERYANEKEAEKCFTCFKCYKFGHFAKQCGKKPGDAPSSTAKFTKPTEEAFVSISGVDVDQSETWIANLCASAHMAMHKDYVLTYESFSVPKEIKVRNGEVEEEFCEGSVLEKQHRASFRDRKDKSAAVGKLIHTDVCGPMQNISLDGTKYFVCLKDNQSKFRRHPQPDILTVKKILCDEGKEFDNANVKAALSEKGIDLRVTMP</sequence>
<evidence type="ECO:0000313" key="3">
    <source>
        <dbReference type="EMBL" id="KAF2894499.1"/>
    </source>
</evidence>
<dbReference type="EMBL" id="VTPC01006950">
    <property type="protein sequence ID" value="KAF2894499.1"/>
    <property type="molecule type" value="Genomic_DNA"/>
</dbReference>
<keyword evidence="1" id="KW-0863">Zinc-finger</keyword>
<dbReference type="InterPro" id="IPR036875">
    <property type="entry name" value="Znf_CCHC_sf"/>
</dbReference>
<dbReference type="GO" id="GO:0003676">
    <property type="term" value="F:nucleic acid binding"/>
    <property type="evidence" value="ECO:0007669"/>
    <property type="project" value="InterPro"/>
</dbReference>
<evidence type="ECO:0000259" key="2">
    <source>
        <dbReference type="PROSITE" id="PS50158"/>
    </source>
</evidence>
<dbReference type="SUPFAM" id="SSF53098">
    <property type="entry name" value="Ribonuclease H-like"/>
    <property type="match status" value="1"/>
</dbReference>
<dbReference type="InterPro" id="IPR039537">
    <property type="entry name" value="Retrotran_Ty1/copia-like"/>
</dbReference>
<name>A0A8K0CXZ5_IGNLU</name>
<dbReference type="PANTHER" id="PTHR42648:SF28">
    <property type="entry name" value="TRANSPOSON-ENCODED PROTEIN WITH RIBONUCLEASE H-LIKE AND RETROVIRUS ZINC FINGER-LIKE DOMAINS"/>
    <property type="match status" value="1"/>
</dbReference>